<gene>
    <name evidence="2" type="ORF">PHAVU_008G159600g</name>
</gene>
<dbReference type="Pfam" id="PF26133">
    <property type="entry name" value="DUF8039"/>
    <property type="match status" value="1"/>
</dbReference>
<dbReference type="AlphaFoldDB" id="V7B815"/>
<evidence type="ECO:0000313" key="2">
    <source>
        <dbReference type="EMBL" id="ESW13003.1"/>
    </source>
</evidence>
<dbReference type="InterPro" id="IPR058352">
    <property type="entry name" value="DUF8039"/>
</dbReference>
<evidence type="ECO:0000259" key="1">
    <source>
        <dbReference type="Pfam" id="PF26133"/>
    </source>
</evidence>
<proteinExistence type="predicted"/>
<reference evidence="3" key="1">
    <citation type="journal article" date="2014" name="Nat. Genet.">
        <title>A reference genome for common bean and genome-wide analysis of dual domestications.</title>
        <authorList>
            <person name="Schmutz J."/>
            <person name="McClean P.E."/>
            <person name="Mamidi S."/>
            <person name="Wu G.A."/>
            <person name="Cannon S.B."/>
            <person name="Grimwood J."/>
            <person name="Jenkins J."/>
            <person name="Shu S."/>
            <person name="Song Q."/>
            <person name="Chavarro C."/>
            <person name="Torres-Torres M."/>
            <person name="Geffroy V."/>
            <person name="Moghaddam S.M."/>
            <person name="Gao D."/>
            <person name="Abernathy B."/>
            <person name="Barry K."/>
            <person name="Blair M."/>
            <person name="Brick M.A."/>
            <person name="Chovatia M."/>
            <person name="Gepts P."/>
            <person name="Goodstein D.M."/>
            <person name="Gonzales M."/>
            <person name="Hellsten U."/>
            <person name="Hyten D.L."/>
            <person name="Jia G."/>
            <person name="Kelly J.D."/>
            <person name="Kudrna D."/>
            <person name="Lee R."/>
            <person name="Richard M.M."/>
            <person name="Miklas P.N."/>
            <person name="Osorno J.M."/>
            <person name="Rodrigues J."/>
            <person name="Thareau V."/>
            <person name="Urrea C.A."/>
            <person name="Wang M."/>
            <person name="Yu Y."/>
            <person name="Zhang M."/>
            <person name="Wing R.A."/>
            <person name="Cregan P.B."/>
            <person name="Rokhsar D.S."/>
            <person name="Jackson S.A."/>
        </authorList>
    </citation>
    <scope>NUCLEOTIDE SEQUENCE [LARGE SCALE GENOMIC DNA]</scope>
    <source>
        <strain evidence="3">cv. G19833</strain>
    </source>
</reference>
<feature type="non-terminal residue" evidence="2">
    <location>
        <position position="1"/>
    </location>
</feature>
<protein>
    <recommendedName>
        <fullName evidence="1">DUF8039 domain-containing protein</fullName>
    </recommendedName>
</protein>
<dbReference type="OrthoDB" id="1436528at2759"/>
<evidence type="ECO:0000313" key="3">
    <source>
        <dbReference type="Proteomes" id="UP000000226"/>
    </source>
</evidence>
<organism evidence="2 3">
    <name type="scientific">Phaseolus vulgaris</name>
    <name type="common">Kidney bean</name>
    <name type="synonym">French bean</name>
    <dbReference type="NCBI Taxonomy" id="3885"/>
    <lineage>
        <taxon>Eukaryota</taxon>
        <taxon>Viridiplantae</taxon>
        <taxon>Streptophyta</taxon>
        <taxon>Embryophyta</taxon>
        <taxon>Tracheophyta</taxon>
        <taxon>Spermatophyta</taxon>
        <taxon>Magnoliopsida</taxon>
        <taxon>eudicotyledons</taxon>
        <taxon>Gunneridae</taxon>
        <taxon>Pentapetalae</taxon>
        <taxon>rosids</taxon>
        <taxon>fabids</taxon>
        <taxon>Fabales</taxon>
        <taxon>Fabaceae</taxon>
        <taxon>Papilionoideae</taxon>
        <taxon>50 kb inversion clade</taxon>
        <taxon>NPAAA clade</taxon>
        <taxon>indigoferoid/millettioid clade</taxon>
        <taxon>Phaseoleae</taxon>
        <taxon>Phaseolus</taxon>
    </lineage>
</organism>
<feature type="domain" description="DUF8039" evidence="1">
    <location>
        <begin position="3"/>
        <end position="44"/>
    </location>
</feature>
<accession>V7B815</accession>
<name>V7B815_PHAVU</name>
<keyword evidence="3" id="KW-1185">Reference proteome</keyword>
<sequence length="90" mass="10238">DFSRVMVEKVRDASVAVPVSTTEVNTVGEALGTFIAWPTHLIKVISNYQVYKQIIINVGNVDIYGFLESQSIQRFGNKKIDCQSYIQRWI</sequence>
<dbReference type="Gramene" id="ESW13003">
    <property type="protein sequence ID" value="ESW13003"/>
    <property type="gene ID" value="PHAVU_008G159600g"/>
</dbReference>
<dbReference type="EMBL" id="CM002295">
    <property type="protein sequence ID" value="ESW13003.1"/>
    <property type="molecule type" value="Genomic_DNA"/>
</dbReference>
<dbReference type="Proteomes" id="UP000000226">
    <property type="component" value="Chromosome 8"/>
</dbReference>